<gene>
    <name evidence="2" type="ORF">GFC30_705</name>
</gene>
<keyword evidence="1" id="KW-0472">Membrane</keyword>
<organism evidence="2 3">
    <name type="scientific">Anoxybacteroides amylolyticum</name>
    <dbReference type="NCBI Taxonomy" id="294699"/>
    <lineage>
        <taxon>Bacteria</taxon>
        <taxon>Bacillati</taxon>
        <taxon>Bacillota</taxon>
        <taxon>Bacilli</taxon>
        <taxon>Bacillales</taxon>
        <taxon>Anoxybacillaceae</taxon>
        <taxon>Anoxybacteroides</taxon>
    </lineage>
</organism>
<name>A0A167T4E1_9BACL</name>
<proteinExistence type="predicted"/>
<dbReference type="Proteomes" id="UP000076865">
    <property type="component" value="Chromosome"/>
</dbReference>
<sequence length="32" mass="3667">MLEYMTDMSFVLAMVIGGIVAITFVFVRKKRV</sequence>
<dbReference type="EMBL" id="CP015438">
    <property type="protein sequence ID" value="ANB59436.1"/>
    <property type="molecule type" value="Genomic_DNA"/>
</dbReference>
<keyword evidence="3" id="KW-1185">Reference proteome</keyword>
<evidence type="ECO:0000313" key="2">
    <source>
        <dbReference type="EMBL" id="ANB59436.1"/>
    </source>
</evidence>
<dbReference type="NCBIfam" id="NF045534">
    <property type="entry name" value="small_EYxxD"/>
    <property type="match status" value="1"/>
</dbReference>
<reference evidence="2 3" key="1">
    <citation type="journal article" date="2006" name="Syst. Appl. Microbiol.">
        <title>Anoxybacillus amylolyticus sp. nov., a thermophilic amylase producing bacterium isolated from Mount Rittmann (Antarctica).</title>
        <authorList>
            <person name="Poli A."/>
            <person name="Esposito E."/>
            <person name="Lama L."/>
            <person name="Orlando P."/>
            <person name="Nicolaus G."/>
            <person name="de Appolonia F."/>
            <person name="Gambacorta A."/>
            <person name="Nicolaus B."/>
        </authorList>
    </citation>
    <scope>NUCLEOTIDE SEQUENCE [LARGE SCALE GENOMIC DNA]</scope>
    <source>
        <strain evidence="2 3">DSM 15939</strain>
    </source>
</reference>
<dbReference type="AlphaFoldDB" id="A0A167T4E1"/>
<keyword evidence="1" id="KW-1133">Transmembrane helix</keyword>
<evidence type="ECO:0000313" key="3">
    <source>
        <dbReference type="Proteomes" id="UP000076865"/>
    </source>
</evidence>
<protein>
    <submittedName>
        <fullName evidence="2">Putative membrane protein</fullName>
    </submittedName>
</protein>
<evidence type="ECO:0000256" key="1">
    <source>
        <dbReference type="SAM" id="Phobius"/>
    </source>
</evidence>
<accession>A0A167T4E1</accession>
<dbReference type="RefSeq" id="WP_338012311.1">
    <property type="nucleotide sequence ID" value="NZ_CP015438.1"/>
</dbReference>
<feature type="transmembrane region" description="Helical" evidence="1">
    <location>
        <begin position="6"/>
        <end position="27"/>
    </location>
</feature>
<dbReference type="KEGG" id="aamy:GFC30_705"/>
<keyword evidence="1" id="KW-0812">Transmembrane</keyword>